<name>A0AAV9XVF3_9CRYT</name>
<dbReference type="PANTHER" id="PTHR20978">
    <property type="entry name" value="SPLICING FACTOR 3B SUBUNIT 5"/>
    <property type="match status" value="1"/>
</dbReference>
<protein>
    <recommendedName>
        <fullName evidence="3">Splicing factor subunit</fullName>
    </recommendedName>
</protein>
<evidence type="ECO:0000313" key="1">
    <source>
        <dbReference type="EMBL" id="KAK6588249.1"/>
    </source>
</evidence>
<proteinExistence type="predicted"/>
<sequence length="90" mass="10379">MDTENKLIYDQLERLHSKYQGTGNVNQTRSEWGDNILRDTASSNISHQSRLSYFAIAENKSKMRISFRMLDSMVPASYCSDVKGKQNKEN</sequence>
<dbReference type="Pfam" id="PF07189">
    <property type="entry name" value="SF3b10"/>
    <property type="match status" value="1"/>
</dbReference>
<dbReference type="EMBL" id="JAWDEY010000034">
    <property type="protein sequence ID" value="KAK6588249.1"/>
    <property type="molecule type" value="Genomic_DNA"/>
</dbReference>
<dbReference type="GO" id="GO:0071011">
    <property type="term" value="C:precatalytic spliceosome"/>
    <property type="evidence" value="ECO:0007669"/>
    <property type="project" value="TreeGrafter"/>
</dbReference>
<evidence type="ECO:0000313" key="2">
    <source>
        <dbReference type="Proteomes" id="UP001311799"/>
    </source>
</evidence>
<gene>
    <name evidence="1" type="ORF">RS030_6793</name>
</gene>
<dbReference type="GO" id="GO:0000398">
    <property type="term" value="P:mRNA splicing, via spliceosome"/>
    <property type="evidence" value="ECO:0007669"/>
    <property type="project" value="TreeGrafter"/>
</dbReference>
<comment type="caution">
    <text evidence="1">The sequence shown here is derived from an EMBL/GenBank/DDBJ whole genome shotgun (WGS) entry which is preliminary data.</text>
</comment>
<keyword evidence="2" id="KW-1185">Reference proteome</keyword>
<dbReference type="PANTHER" id="PTHR20978:SF0">
    <property type="entry name" value="SPLICING FACTOR 3B SUBUNIT 5"/>
    <property type="match status" value="1"/>
</dbReference>
<organism evidence="1 2">
    <name type="scientific">Cryptosporidium xiaoi</name>
    <dbReference type="NCBI Taxonomy" id="659607"/>
    <lineage>
        <taxon>Eukaryota</taxon>
        <taxon>Sar</taxon>
        <taxon>Alveolata</taxon>
        <taxon>Apicomplexa</taxon>
        <taxon>Conoidasida</taxon>
        <taxon>Coccidia</taxon>
        <taxon>Eucoccidiorida</taxon>
        <taxon>Eimeriorina</taxon>
        <taxon>Cryptosporidiidae</taxon>
        <taxon>Cryptosporidium</taxon>
    </lineage>
</organism>
<dbReference type="AlphaFoldDB" id="A0AAV9XVF3"/>
<evidence type="ECO:0008006" key="3">
    <source>
        <dbReference type="Google" id="ProtNLM"/>
    </source>
</evidence>
<reference evidence="1 2" key="1">
    <citation type="submission" date="2023-10" db="EMBL/GenBank/DDBJ databases">
        <title>Comparative genomics analysis reveals potential genetic determinants of host preference in Cryptosporidium xiaoi.</title>
        <authorList>
            <person name="Xiao L."/>
            <person name="Li J."/>
        </authorList>
    </citation>
    <scope>NUCLEOTIDE SEQUENCE [LARGE SCALE GENOMIC DNA]</scope>
    <source>
        <strain evidence="1 2">52996</strain>
    </source>
</reference>
<accession>A0AAV9XVF3</accession>
<dbReference type="InterPro" id="IPR009846">
    <property type="entry name" value="SF3b5/RDS3-10"/>
</dbReference>
<dbReference type="GO" id="GO:0005686">
    <property type="term" value="C:U2 snRNP"/>
    <property type="evidence" value="ECO:0007669"/>
    <property type="project" value="TreeGrafter"/>
</dbReference>
<dbReference type="Proteomes" id="UP001311799">
    <property type="component" value="Unassembled WGS sequence"/>
</dbReference>